<protein>
    <submittedName>
        <fullName evidence="1">Uncharacterized protein</fullName>
    </submittedName>
</protein>
<proteinExistence type="predicted"/>
<comment type="caution">
    <text evidence="1">The sequence shown here is derived from an EMBL/GenBank/DDBJ whole genome shotgun (WGS) entry which is preliminary data.</text>
</comment>
<dbReference type="AlphaFoldDB" id="A0A2M8KDR6"/>
<dbReference type="Proteomes" id="UP000231450">
    <property type="component" value="Unassembled WGS sequence"/>
</dbReference>
<evidence type="ECO:0000313" key="2">
    <source>
        <dbReference type="Proteomes" id="UP000231450"/>
    </source>
</evidence>
<name>A0A2M8KDR6_9BACT</name>
<gene>
    <name evidence="1" type="ORF">COU81_02805</name>
</gene>
<organism evidence="1 2">
    <name type="scientific">Candidatus Portnoybacteria bacterium CG10_big_fil_rev_8_21_14_0_10_36_7</name>
    <dbReference type="NCBI Taxonomy" id="1974812"/>
    <lineage>
        <taxon>Bacteria</taxon>
        <taxon>Candidatus Portnoyibacteriota</taxon>
    </lineage>
</organism>
<reference evidence="2" key="1">
    <citation type="submission" date="2017-09" db="EMBL/GenBank/DDBJ databases">
        <title>Depth-based differentiation of microbial function through sediment-hosted aquifers and enrichment of novel symbionts in the deep terrestrial subsurface.</title>
        <authorList>
            <person name="Probst A.J."/>
            <person name="Ladd B."/>
            <person name="Jarett J.K."/>
            <person name="Geller-Mcgrath D.E."/>
            <person name="Sieber C.M.K."/>
            <person name="Emerson J.B."/>
            <person name="Anantharaman K."/>
            <person name="Thomas B.C."/>
            <person name="Malmstrom R."/>
            <person name="Stieglmeier M."/>
            <person name="Klingl A."/>
            <person name="Woyke T."/>
            <person name="Ryan C.M."/>
            <person name="Banfield J.F."/>
        </authorList>
    </citation>
    <scope>NUCLEOTIDE SEQUENCE [LARGE SCALE GENOMIC DNA]</scope>
</reference>
<evidence type="ECO:0000313" key="1">
    <source>
        <dbReference type="EMBL" id="PJE58055.1"/>
    </source>
</evidence>
<accession>A0A2M8KDR6</accession>
<sequence length="228" mass="25357">MDNLTNFKLYKRQRTASGNTNQVLVGGQALLSSKGFLVFKDLSINVNKNKQKEIWLYGNINRTSKNVDYKFQLVDSNNTDVRVVNGKKRPKVNIKINDADGLIKAKIAERLPVVIVSSPKDNEVYSLGQEVAIQWRTNMDLLTALSVSMSVDLIKQNIISVYGLEDIKFDFIADVIAPTSINDGSKQWTIPNDLDKEAKYYISVNCIKTLTSLPAGCSSCNSGVFSVK</sequence>
<dbReference type="EMBL" id="PFDW01000060">
    <property type="protein sequence ID" value="PJE58055.1"/>
    <property type="molecule type" value="Genomic_DNA"/>
</dbReference>